<dbReference type="GO" id="GO:0005829">
    <property type="term" value="C:cytosol"/>
    <property type="evidence" value="ECO:0007669"/>
    <property type="project" value="TreeGrafter"/>
</dbReference>
<sequence length="244" mass="26269">MAPATKQNSKPVFKTASPFTETKWPEISQDDGDVILELLCNLITPLGDHRRVYTQPSRGKKRKRNTKTEQDDSTVGDTAPRPPEIGNHVLVGLNSVTRHLEALAAKTAPCTAPVANMRPASMDDSETKVLTPLSMVILTHPKPSLSPAHAHLPTLVHLATLSPTSTTPSASNVETRLIALPTAADARLASALGIPRVGALAVYQDAPGAKTLQDYVREHIGVTQCPWIDEAMSAEWKGLNVNQE</sequence>
<dbReference type="PANTHER" id="PTHR28272:SF1">
    <property type="entry name" value="RIBONUCLEASES P_MRP PROTEIN SUBUNIT POP3"/>
    <property type="match status" value="1"/>
</dbReference>
<dbReference type="GO" id="GO:0005655">
    <property type="term" value="C:nucleolar ribonuclease P complex"/>
    <property type="evidence" value="ECO:0007669"/>
    <property type="project" value="TreeGrafter"/>
</dbReference>
<dbReference type="AlphaFoldDB" id="A0A6S6W6G2"/>
<feature type="region of interest" description="Disordered" evidence="1">
    <location>
        <begin position="1"/>
        <end position="27"/>
    </location>
</feature>
<dbReference type="GO" id="GO:0000172">
    <property type="term" value="C:ribonuclease MRP complex"/>
    <property type="evidence" value="ECO:0007669"/>
    <property type="project" value="TreeGrafter"/>
</dbReference>
<dbReference type="GO" id="GO:0006364">
    <property type="term" value="P:rRNA processing"/>
    <property type="evidence" value="ECO:0007669"/>
    <property type="project" value="InterPro"/>
</dbReference>
<dbReference type="PANTHER" id="PTHR28272">
    <property type="entry name" value="RIBONUCLEASES P/MRP PROTEIN SUBUNIT POP3"/>
    <property type="match status" value="1"/>
</dbReference>
<dbReference type="Pfam" id="PF08228">
    <property type="entry name" value="RNase_P_pop3"/>
    <property type="match status" value="1"/>
</dbReference>
<dbReference type="InterPro" id="IPR013241">
    <property type="entry name" value="RNase_P_Pop3"/>
</dbReference>
<dbReference type="GO" id="GO:0000171">
    <property type="term" value="F:ribonuclease MRP activity"/>
    <property type="evidence" value="ECO:0007669"/>
    <property type="project" value="TreeGrafter"/>
</dbReference>
<reference evidence="2" key="1">
    <citation type="submission" date="2021-02" db="EMBL/GenBank/DDBJ databases">
        <authorList>
            <person name="Syme A R."/>
            <person name="Syme A R."/>
            <person name="Moolhuijzen P."/>
        </authorList>
    </citation>
    <scope>NUCLEOTIDE SEQUENCE</scope>
    <source>
        <strain evidence="2">W1-1</strain>
    </source>
</reference>
<evidence type="ECO:0000256" key="1">
    <source>
        <dbReference type="SAM" id="MobiDB-lite"/>
    </source>
</evidence>
<proteinExistence type="predicted"/>
<dbReference type="EMBL" id="HG992982">
    <property type="protein sequence ID" value="CAE7189010.1"/>
    <property type="molecule type" value="Genomic_DNA"/>
</dbReference>
<protein>
    <submittedName>
        <fullName evidence="2">RNase-P-pop3 domain containing protein</fullName>
    </submittedName>
</protein>
<evidence type="ECO:0000313" key="2">
    <source>
        <dbReference type="EMBL" id="CAE7189010.1"/>
    </source>
</evidence>
<accession>A0A6S6W6G2</accession>
<gene>
    <name evidence="2" type="ORF">PTTW11_07412</name>
</gene>
<organism evidence="2 3">
    <name type="scientific">Pyrenophora teres f. teres</name>
    <dbReference type="NCBI Taxonomy" id="97479"/>
    <lineage>
        <taxon>Eukaryota</taxon>
        <taxon>Fungi</taxon>
        <taxon>Dikarya</taxon>
        <taxon>Ascomycota</taxon>
        <taxon>Pezizomycotina</taxon>
        <taxon>Dothideomycetes</taxon>
        <taxon>Pleosporomycetidae</taxon>
        <taxon>Pleosporales</taxon>
        <taxon>Pleosporineae</taxon>
        <taxon>Pleosporaceae</taxon>
        <taxon>Pyrenophora</taxon>
    </lineage>
</organism>
<dbReference type="GO" id="GO:0034965">
    <property type="term" value="P:intronic box C/D snoRNA processing"/>
    <property type="evidence" value="ECO:0007669"/>
    <property type="project" value="TreeGrafter"/>
</dbReference>
<evidence type="ECO:0000313" key="3">
    <source>
        <dbReference type="Proteomes" id="UP000472372"/>
    </source>
</evidence>
<feature type="region of interest" description="Disordered" evidence="1">
    <location>
        <begin position="51"/>
        <end position="86"/>
    </location>
</feature>
<feature type="compositionally biased region" description="Polar residues" evidence="1">
    <location>
        <begin position="1"/>
        <end position="10"/>
    </location>
</feature>
<name>A0A6S6W6G2_9PLEO</name>
<dbReference type="Proteomes" id="UP000472372">
    <property type="component" value="Chromosome 6"/>
</dbReference>
<dbReference type="GO" id="GO:0008033">
    <property type="term" value="P:tRNA processing"/>
    <property type="evidence" value="ECO:0007669"/>
    <property type="project" value="InterPro"/>
</dbReference>
<dbReference type="GO" id="GO:0004526">
    <property type="term" value="F:ribonuclease P activity"/>
    <property type="evidence" value="ECO:0007669"/>
    <property type="project" value="TreeGrafter"/>
</dbReference>